<sequence>MNPHIWQCPAIAPMVIHNVIKNSLRSLDFSEIMKVNRETEETIRIFCINIFTPFLYWSLEIKFLLRAHSNHHHLEGGIKSALELVTLKLRETAPTYVYRFHPYI</sequence>
<organism evidence="1 2">
    <name type="scientific">Trichinella nelsoni</name>
    <dbReference type="NCBI Taxonomy" id="6336"/>
    <lineage>
        <taxon>Eukaryota</taxon>
        <taxon>Metazoa</taxon>
        <taxon>Ecdysozoa</taxon>
        <taxon>Nematoda</taxon>
        <taxon>Enoplea</taxon>
        <taxon>Dorylaimia</taxon>
        <taxon>Trichinellida</taxon>
        <taxon>Trichinellidae</taxon>
        <taxon>Trichinella</taxon>
    </lineage>
</organism>
<reference evidence="1 2" key="1">
    <citation type="submission" date="2015-01" db="EMBL/GenBank/DDBJ databases">
        <title>Evolution of Trichinella species and genotypes.</title>
        <authorList>
            <person name="Korhonen P.K."/>
            <person name="Edoardo P."/>
            <person name="Giuseppe L.R."/>
            <person name="Gasser R.B."/>
        </authorList>
    </citation>
    <scope>NUCLEOTIDE SEQUENCE [LARGE SCALE GENOMIC DNA]</scope>
    <source>
        <strain evidence="1">ISS37</strain>
    </source>
</reference>
<keyword evidence="2" id="KW-1185">Reference proteome</keyword>
<accession>A0A0V0RKQ8</accession>
<evidence type="ECO:0000313" key="2">
    <source>
        <dbReference type="Proteomes" id="UP000054630"/>
    </source>
</evidence>
<dbReference type="Proteomes" id="UP000054630">
    <property type="component" value="Unassembled WGS sequence"/>
</dbReference>
<evidence type="ECO:0000313" key="1">
    <source>
        <dbReference type="EMBL" id="KRX15078.1"/>
    </source>
</evidence>
<protein>
    <submittedName>
        <fullName evidence="1">Uncharacterized protein</fullName>
    </submittedName>
</protein>
<dbReference type="AlphaFoldDB" id="A0A0V0RKQ8"/>
<comment type="caution">
    <text evidence="1">The sequence shown here is derived from an EMBL/GenBank/DDBJ whole genome shotgun (WGS) entry which is preliminary data.</text>
</comment>
<proteinExistence type="predicted"/>
<dbReference type="EMBL" id="JYDL01000141">
    <property type="protein sequence ID" value="KRX15078.1"/>
    <property type="molecule type" value="Genomic_DNA"/>
</dbReference>
<gene>
    <name evidence="1" type="ORF">T07_8170</name>
</gene>
<name>A0A0V0RKQ8_9BILA</name>